<protein>
    <submittedName>
        <fullName evidence="1">Uncharacterized protein</fullName>
    </submittedName>
</protein>
<reference evidence="1 2" key="1">
    <citation type="submission" date="2018-02" db="EMBL/GenBank/DDBJ databases">
        <title>Solimicrobium silvestre gen. nov., sp. nov., isolated from alpine forest soil.</title>
        <authorList>
            <person name="Margesin R."/>
            <person name="Albuquerque L."/>
            <person name="Zhang D.-C."/>
            <person name="Froufe H.J.C."/>
            <person name="Severino R."/>
            <person name="Roxo I."/>
            <person name="Egas C."/>
            <person name="Da Costa M.S."/>
        </authorList>
    </citation>
    <scope>NUCLEOTIDE SEQUENCE [LARGE SCALE GENOMIC DNA]</scope>
    <source>
        <strain evidence="1 2">S20-91</strain>
    </source>
</reference>
<gene>
    <name evidence="1" type="ORF">S2091_2338</name>
</gene>
<keyword evidence="2" id="KW-1185">Reference proteome</keyword>
<sequence>MTNEANRAQSAQTSRPIDVQFNKNLIGQNLGKTVRDYAT</sequence>
<name>A0A2S9GYY1_9BURK</name>
<evidence type="ECO:0000313" key="1">
    <source>
        <dbReference type="EMBL" id="PRC92921.1"/>
    </source>
</evidence>
<accession>A0A2S9GYY1</accession>
<dbReference type="EMBL" id="PUGF01000010">
    <property type="protein sequence ID" value="PRC92921.1"/>
    <property type="molecule type" value="Genomic_DNA"/>
</dbReference>
<dbReference type="AlphaFoldDB" id="A0A2S9GYY1"/>
<organism evidence="1 2">
    <name type="scientific">Solimicrobium silvestre</name>
    <dbReference type="NCBI Taxonomy" id="2099400"/>
    <lineage>
        <taxon>Bacteria</taxon>
        <taxon>Pseudomonadati</taxon>
        <taxon>Pseudomonadota</taxon>
        <taxon>Betaproteobacteria</taxon>
        <taxon>Burkholderiales</taxon>
        <taxon>Oxalobacteraceae</taxon>
        <taxon>Solimicrobium</taxon>
    </lineage>
</organism>
<proteinExistence type="predicted"/>
<comment type="caution">
    <text evidence="1">The sequence shown here is derived from an EMBL/GenBank/DDBJ whole genome shotgun (WGS) entry which is preliminary data.</text>
</comment>
<evidence type="ECO:0000313" key="2">
    <source>
        <dbReference type="Proteomes" id="UP000237839"/>
    </source>
</evidence>
<dbReference type="Proteomes" id="UP000237839">
    <property type="component" value="Unassembled WGS sequence"/>
</dbReference>